<dbReference type="AlphaFoldDB" id="A0A840CHQ2"/>
<dbReference type="RefSeq" id="WP_054540232.1">
    <property type="nucleotide sequence ID" value="NZ_JACIEQ010000001.1"/>
</dbReference>
<dbReference type="Proteomes" id="UP000585681">
    <property type="component" value="Unassembled WGS sequence"/>
</dbReference>
<name>A0A840CHQ2_9RHOB</name>
<dbReference type="GO" id="GO:0047575">
    <property type="term" value="F:4-carboxymuconolactone decarboxylase activity"/>
    <property type="evidence" value="ECO:0007669"/>
    <property type="project" value="UniProtKB-EC"/>
</dbReference>
<dbReference type="EC" id="4.1.1.44" evidence="2"/>
<dbReference type="InterPro" id="IPR029032">
    <property type="entry name" value="AhpD-like"/>
</dbReference>
<accession>A0A840CHQ2</accession>
<dbReference type="PANTHER" id="PTHR33570:SF2">
    <property type="entry name" value="CARBOXYMUCONOLACTONE DECARBOXYLASE-LIKE DOMAIN-CONTAINING PROTEIN"/>
    <property type="match status" value="1"/>
</dbReference>
<dbReference type="InterPro" id="IPR003779">
    <property type="entry name" value="CMD-like"/>
</dbReference>
<keyword evidence="3" id="KW-1185">Reference proteome</keyword>
<dbReference type="Gene3D" id="1.20.1290.10">
    <property type="entry name" value="AhpD-like"/>
    <property type="match status" value="1"/>
</dbReference>
<protein>
    <submittedName>
        <fullName evidence="2">4-carboxymuconolactone decarboxylase</fullName>
        <ecNumber evidence="2">4.1.1.44</ecNumber>
    </submittedName>
</protein>
<keyword evidence="2" id="KW-0456">Lyase</keyword>
<sequence length="126" mass="13528">MSNDKTTDWNNGLEVVDSVYGAGASGMMKGLEGSPFVHDTVAQLFGEVWKDPTISMRDKRLMVIGVTAGLGRMDLIETQIAGALANDELSEAELAEIPRFLMYYVGAGNASAVFQGIQTAKAKRRG</sequence>
<reference evidence="2" key="1">
    <citation type="submission" date="2020-08" db="EMBL/GenBank/DDBJ databases">
        <title>Genomic Encyclopedia of Type Strains, Phase IV (KMG-IV): sequencing the most valuable type-strain genomes for metagenomic binning, comparative biology and taxonomic classification.</title>
        <authorList>
            <person name="Goeker M."/>
        </authorList>
    </citation>
    <scope>NUCLEOTIDE SEQUENCE [LARGE SCALE GENOMIC DNA]</scope>
    <source>
        <strain evidence="2">DSM 105040</strain>
    </source>
</reference>
<evidence type="ECO:0000313" key="2">
    <source>
        <dbReference type="EMBL" id="MBB4021677.1"/>
    </source>
</evidence>
<dbReference type="SUPFAM" id="SSF69118">
    <property type="entry name" value="AhpD-like"/>
    <property type="match status" value="1"/>
</dbReference>
<feature type="domain" description="Carboxymuconolactone decarboxylase-like" evidence="1">
    <location>
        <begin position="43"/>
        <end position="115"/>
    </location>
</feature>
<dbReference type="PANTHER" id="PTHR33570">
    <property type="entry name" value="4-CARBOXYMUCONOLACTONE DECARBOXYLASE FAMILY PROTEIN"/>
    <property type="match status" value="1"/>
</dbReference>
<evidence type="ECO:0000313" key="3">
    <source>
        <dbReference type="Proteomes" id="UP000585681"/>
    </source>
</evidence>
<dbReference type="Pfam" id="PF02627">
    <property type="entry name" value="CMD"/>
    <property type="match status" value="1"/>
</dbReference>
<evidence type="ECO:0000259" key="1">
    <source>
        <dbReference type="Pfam" id="PF02627"/>
    </source>
</evidence>
<organism evidence="2 3">
    <name type="scientific">Actibacterium naphthalenivorans</name>
    <dbReference type="NCBI Taxonomy" id="1614693"/>
    <lineage>
        <taxon>Bacteria</taxon>
        <taxon>Pseudomonadati</taxon>
        <taxon>Pseudomonadota</taxon>
        <taxon>Alphaproteobacteria</taxon>
        <taxon>Rhodobacterales</taxon>
        <taxon>Roseobacteraceae</taxon>
        <taxon>Actibacterium</taxon>
    </lineage>
</organism>
<dbReference type="GO" id="GO:0051920">
    <property type="term" value="F:peroxiredoxin activity"/>
    <property type="evidence" value="ECO:0007669"/>
    <property type="project" value="InterPro"/>
</dbReference>
<dbReference type="EMBL" id="JACIEQ010000001">
    <property type="protein sequence ID" value="MBB4021677.1"/>
    <property type="molecule type" value="Genomic_DNA"/>
</dbReference>
<gene>
    <name evidence="2" type="ORF">GGR17_001468</name>
</gene>
<proteinExistence type="predicted"/>
<dbReference type="InterPro" id="IPR052512">
    <property type="entry name" value="4CMD/NDH-1_regulator"/>
</dbReference>
<comment type="caution">
    <text evidence="2">The sequence shown here is derived from an EMBL/GenBank/DDBJ whole genome shotgun (WGS) entry which is preliminary data.</text>
</comment>